<dbReference type="InterPro" id="IPR043502">
    <property type="entry name" value="DNA/RNA_pol_sf"/>
</dbReference>
<dbReference type="SUPFAM" id="SSF56672">
    <property type="entry name" value="DNA/RNA polymerases"/>
    <property type="match status" value="1"/>
</dbReference>
<dbReference type="GO" id="GO:0015074">
    <property type="term" value="P:DNA integration"/>
    <property type="evidence" value="ECO:0007669"/>
    <property type="project" value="UniProtKB-KW"/>
</dbReference>
<keyword evidence="12" id="KW-0808">Transferase</keyword>
<keyword evidence="12" id="KW-0239">DNA-directed DNA polymerase</keyword>
<dbReference type="GO" id="GO:0042575">
    <property type="term" value="C:DNA polymerase complex"/>
    <property type="evidence" value="ECO:0007669"/>
    <property type="project" value="UniProtKB-ARBA"/>
</dbReference>
<organism evidence="16 17">
    <name type="scientific">Oedothorax gibbosus</name>
    <dbReference type="NCBI Taxonomy" id="931172"/>
    <lineage>
        <taxon>Eukaryota</taxon>
        <taxon>Metazoa</taxon>
        <taxon>Ecdysozoa</taxon>
        <taxon>Arthropoda</taxon>
        <taxon>Chelicerata</taxon>
        <taxon>Arachnida</taxon>
        <taxon>Araneae</taxon>
        <taxon>Araneomorphae</taxon>
        <taxon>Entelegynae</taxon>
        <taxon>Araneoidea</taxon>
        <taxon>Linyphiidae</taxon>
        <taxon>Erigoninae</taxon>
        <taxon>Oedothorax</taxon>
    </lineage>
</organism>
<evidence type="ECO:0000313" key="16">
    <source>
        <dbReference type="EMBL" id="KAG8182963.1"/>
    </source>
</evidence>
<dbReference type="Pfam" id="PF00078">
    <property type="entry name" value="RVT_1"/>
    <property type="match status" value="1"/>
</dbReference>
<dbReference type="FunFam" id="3.10.20.370:FF:000001">
    <property type="entry name" value="Retrovirus-related Pol polyprotein from transposon 17.6-like protein"/>
    <property type="match status" value="1"/>
</dbReference>
<keyword evidence="9" id="KW-0460">Magnesium</keyword>
<dbReference type="SUPFAM" id="SSF53098">
    <property type="entry name" value="Ribonuclease H-like"/>
    <property type="match status" value="1"/>
</dbReference>
<keyword evidence="3" id="KW-0548">Nucleotidyltransferase</keyword>
<dbReference type="Proteomes" id="UP000827092">
    <property type="component" value="Unassembled WGS sequence"/>
</dbReference>
<dbReference type="InterPro" id="IPR043128">
    <property type="entry name" value="Rev_trsase/Diguanyl_cyclase"/>
</dbReference>
<keyword evidence="8" id="KW-0378">Hydrolase</keyword>
<dbReference type="CDD" id="cd01647">
    <property type="entry name" value="RT_LTR"/>
    <property type="match status" value="1"/>
</dbReference>
<dbReference type="FunFam" id="3.30.420.10:FF:000032">
    <property type="entry name" value="Retrovirus-related Pol polyprotein from transposon 297-like Protein"/>
    <property type="match status" value="1"/>
</dbReference>
<dbReference type="Gene3D" id="1.10.340.70">
    <property type="match status" value="1"/>
</dbReference>
<evidence type="ECO:0000256" key="13">
    <source>
        <dbReference type="ARBA" id="ARBA00023125"/>
    </source>
</evidence>
<proteinExistence type="predicted"/>
<dbReference type="PANTHER" id="PTHR37984:SF15">
    <property type="entry name" value="INTEGRASE CATALYTIC DOMAIN-CONTAINING PROTEIN"/>
    <property type="match status" value="1"/>
</dbReference>
<dbReference type="Gene3D" id="3.30.420.10">
    <property type="entry name" value="Ribonuclease H-like superfamily/Ribonuclease H"/>
    <property type="match status" value="1"/>
</dbReference>
<dbReference type="GO" id="GO:0003964">
    <property type="term" value="F:RNA-directed DNA polymerase activity"/>
    <property type="evidence" value="ECO:0007669"/>
    <property type="project" value="UniProtKB-KW"/>
</dbReference>
<evidence type="ECO:0000256" key="1">
    <source>
        <dbReference type="ARBA" id="ARBA00012493"/>
    </source>
</evidence>
<keyword evidence="17" id="KW-1185">Reference proteome</keyword>
<dbReference type="Pfam" id="PF24626">
    <property type="entry name" value="SH3_Tf2-1"/>
    <property type="match status" value="1"/>
</dbReference>
<keyword evidence="11" id="KW-0695">RNA-directed DNA polymerase</keyword>
<evidence type="ECO:0000259" key="15">
    <source>
        <dbReference type="PROSITE" id="PS50994"/>
    </source>
</evidence>
<dbReference type="PANTHER" id="PTHR37984">
    <property type="entry name" value="PROTEIN CBG26694"/>
    <property type="match status" value="1"/>
</dbReference>
<accession>A0AAV6UGK7</accession>
<name>A0AAV6UGK7_9ARAC</name>
<keyword evidence="4" id="KW-0540">Nuclease</keyword>
<dbReference type="GO" id="GO:0006310">
    <property type="term" value="P:DNA recombination"/>
    <property type="evidence" value="ECO:0007669"/>
    <property type="project" value="UniProtKB-KW"/>
</dbReference>
<dbReference type="InterPro" id="IPR012337">
    <property type="entry name" value="RNaseH-like_sf"/>
</dbReference>
<dbReference type="InterPro" id="IPR000477">
    <property type="entry name" value="RT_dom"/>
</dbReference>
<dbReference type="EMBL" id="JAFNEN010000439">
    <property type="protein sequence ID" value="KAG8182963.1"/>
    <property type="molecule type" value="Genomic_DNA"/>
</dbReference>
<dbReference type="Gene3D" id="3.10.10.10">
    <property type="entry name" value="HIV Type 1 Reverse Transcriptase, subunit A, domain 1"/>
    <property type="match status" value="1"/>
</dbReference>
<sequence length="741" mass="84871">MDKTGVERLLLVVPKKYRNDLKAFCHEGTSGHLGVTKTKDIFSRHFFWPQCYKEIEDYVRSCDRCQRVGKPFDKKKAPMKIVPVIQEVFSKINVDACGPLPVTPSGKRYLLTAMCLSSKYPDAVPVEDITSVTVVDALMQIFSRMGFPKVLQSDQGSSFTSALSKTFLEKFGIKVVHSSVYHPQSNPIERFHRTVKRVLKVLCLESGSDWEQAIYPALFALRTVTHESTGFTPAELVQGKNLRTPLTLLYEKWLDVEETEGEPVTEYVFSLINRMKRCQELAISKMEECQQKNKTWYDKKAVKREFRIGDLVLIFATFKSNKLSPHWTGPGTILRKLSETNYVVQLPGEKATSKVYHVNMLKPYYKRPEEVNYLISDLEGENDEEQMEIPGVDSNPNILNLEEMFQDYGESSNMNEDQIAQMKNLIWKYMKCFSNVPGKTELVMHDIELSEEQSILSKPYRTSPRQNAILKTEIQKMLDLKIIEIGFSDCTSPMILVEAPGKDPRPCIDYRNLNKITKTKFFPLPNIEERIEIVSSAQYITVLDLSKGYWQIPLTERAQRLAAFVTNYGTYKPLRMPFGLKNAPYEFRLAGYYSRYIPMFSSIAAPLTDSLKGKARKGPITWTKECQEAFDKLKNCLCNYPVLYSPDYEKPFIVETDASDQGMGIVLSQLADNETEEHPIIYISKKFTSVEKRYSVSEKECAAIIFAVSKLKCYLDGNFFQIVTDHNPLVWLNTHASSNAR</sequence>
<dbReference type="InterPro" id="IPR041577">
    <property type="entry name" value="RT_RNaseH_2"/>
</dbReference>
<dbReference type="Gene3D" id="3.30.70.270">
    <property type="match status" value="1"/>
</dbReference>
<reference evidence="16 17" key="1">
    <citation type="journal article" date="2022" name="Nat. Ecol. Evol.">
        <title>A masculinizing supergene underlies an exaggerated male reproductive morph in a spider.</title>
        <authorList>
            <person name="Hendrickx F."/>
            <person name="De Corte Z."/>
            <person name="Sonet G."/>
            <person name="Van Belleghem S.M."/>
            <person name="Kostlbacher S."/>
            <person name="Vangestel C."/>
        </authorList>
    </citation>
    <scope>NUCLEOTIDE SEQUENCE [LARGE SCALE GENOMIC DNA]</scope>
    <source>
        <strain evidence="16">W744_W776</strain>
    </source>
</reference>
<dbReference type="InterPro" id="IPR050951">
    <property type="entry name" value="Retrovirus_Pol_polyprotein"/>
</dbReference>
<dbReference type="AlphaFoldDB" id="A0AAV6UGK7"/>
<dbReference type="FunFam" id="1.10.340.70:FF:000001">
    <property type="entry name" value="Retrovirus-related Pol polyprotein from transposon gypsy-like Protein"/>
    <property type="match status" value="1"/>
</dbReference>
<evidence type="ECO:0000313" key="17">
    <source>
        <dbReference type="Proteomes" id="UP000827092"/>
    </source>
</evidence>
<dbReference type="EC" id="2.7.7.49" evidence="1"/>
<evidence type="ECO:0000256" key="14">
    <source>
        <dbReference type="ARBA" id="ARBA00023172"/>
    </source>
</evidence>
<feature type="domain" description="Integrase catalytic" evidence="15">
    <location>
        <begin position="79"/>
        <end position="241"/>
    </location>
</feature>
<keyword evidence="2" id="KW-0645">Protease</keyword>
<dbReference type="Gene3D" id="3.10.20.370">
    <property type="match status" value="1"/>
</dbReference>
<evidence type="ECO:0000256" key="10">
    <source>
        <dbReference type="ARBA" id="ARBA00022908"/>
    </source>
</evidence>
<evidence type="ECO:0000256" key="2">
    <source>
        <dbReference type="ARBA" id="ARBA00022670"/>
    </source>
</evidence>
<keyword evidence="7" id="KW-0255">Endonuclease</keyword>
<protein>
    <recommendedName>
        <fullName evidence="1">RNA-directed DNA polymerase</fullName>
        <ecNumber evidence="1">2.7.7.49</ecNumber>
    </recommendedName>
</protein>
<dbReference type="GO" id="GO:0006508">
    <property type="term" value="P:proteolysis"/>
    <property type="evidence" value="ECO:0007669"/>
    <property type="project" value="UniProtKB-KW"/>
</dbReference>
<dbReference type="GO" id="GO:0004190">
    <property type="term" value="F:aspartic-type endopeptidase activity"/>
    <property type="evidence" value="ECO:0007669"/>
    <property type="project" value="UniProtKB-KW"/>
</dbReference>
<dbReference type="InterPro" id="IPR036397">
    <property type="entry name" value="RNaseH_sf"/>
</dbReference>
<dbReference type="GO" id="GO:0046872">
    <property type="term" value="F:metal ion binding"/>
    <property type="evidence" value="ECO:0007669"/>
    <property type="project" value="UniProtKB-KW"/>
</dbReference>
<dbReference type="Pfam" id="PF17921">
    <property type="entry name" value="Integrase_H2C2"/>
    <property type="match status" value="1"/>
</dbReference>
<dbReference type="InterPro" id="IPR001584">
    <property type="entry name" value="Integrase_cat-core"/>
</dbReference>
<comment type="caution">
    <text evidence="16">The sequence shown here is derived from an EMBL/GenBank/DDBJ whole genome shotgun (WGS) entry which is preliminary data.</text>
</comment>
<keyword evidence="13" id="KW-0238">DNA-binding</keyword>
<dbReference type="GO" id="GO:0003677">
    <property type="term" value="F:DNA binding"/>
    <property type="evidence" value="ECO:0007669"/>
    <property type="project" value="UniProtKB-KW"/>
</dbReference>
<evidence type="ECO:0000256" key="12">
    <source>
        <dbReference type="ARBA" id="ARBA00022932"/>
    </source>
</evidence>
<dbReference type="InterPro" id="IPR056924">
    <property type="entry name" value="SH3_Tf2-1"/>
</dbReference>
<dbReference type="GO" id="GO:0003887">
    <property type="term" value="F:DNA-directed DNA polymerase activity"/>
    <property type="evidence" value="ECO:0007669"/>
    <property type="project" value="UniProtKB-KW"/>
</dbReference>
<dbReference type="Pfam" id="PF00665">
    <property type="entry name" value="rve"/>
    <property type="match status" value="1"/>
</dbReference>
<dbReference type="InterPro" id="IPR041588">
    <property type="entry name" value="Integrase_H2C2"/>
</dbReference>
<keyword evidence="14" id="KW-0233">DNA recombination</keyword>
<evidence type="ECO:0000256" key="5">
    <source>
        <dbReference type="ARBA" id="ARBA00022723"/>
    </source>
</evidence>
<evidence type="ECO:0000256" key="7">
    <source>
        <dbReference type="ARBA" id="ARBA00022759"/>
    </source>
</evidence>
<evidence type="ECO:0000256" key="11">
    <source>
        <dbReference type="ARBA" id="ARBA00022918"/>
    </source>
</evidence>
<evidence type="ECO:0000256" key="4">
    <source>
        <dbReference type="ARBA" id="ARBA00022722"/>
    </source>
</evidence>
<keyword evidence="5" id="KW-0479">Metal-binding</keyword>
<dbReference type="PROSITE" id="PS50994">
    <property type="entry name" value="INTEGRASE"/>
    <property type="match status" value="1"/>
</dbReference>
<keyword evidence="6" id="KW-0064">Aspartyl protease</keyword>
<dbReference type="Pfam" id="PF17919">
    <property type="entry name" value="RT_RNaseH_2"/>
    <property type="match status" value="1"/>
</dbReference>
<gene>
    <name evidence="16" type="ORF">JTE90_003340</name>
</gene>
<dbReference type="CDD" id="cd09274">
    <property type="entry name" value="RNase_HI_RT_Ty3"/>
    <property type="match status" value="1"/>
</dbReference>
<evidence type="ECO:0000256" key="8">
    <source>
        <dbReference type="ARBA" id="ARBA00022801"/>
    </source>
</evidence>
<keyword evidence="10" id="KW-0229">DNA integration</keyword>
<dbReference type="GO" id="GO:0004519">
    <property type="term" value="F:endonuclease activity"/>
    <property type="evidence" value="ECO:0007669"/>
    <property type="project" value="UniProtKB-KW"/>
</dbReference>
<evidence type="ECO:0000256" key="3">
    <source>
        <dbReference type="ARBA" id="ARBA00022695"/>
    </source>
</evidence>
<evidence type="ECO:0000256" key="6">
    <source>
        <dbReference type="ARBA" id="ARBA00022750"/>
    </source>
</evidence>
<evidence type="ECO:0000256" key="9">
    <source>
        <dbReference type="ARBA" id="ARBA00022842"/>
    </source>
</evidence>